<dbReference type="PANTHER" id="PTHR22968">
    <property type="entry name" value="PROTEIN KINASE C, MU"/>
    <property type="match status" value="1"/>
</dbReference>
<reference evidence="3" key="2">
    <citation type="submission" date="2014-03" db="EMBL/GenBank/DDBJ databases">
        <authorList>
            <person name="Genoscope - CEA"/>
        </authorList>
    </citation>
    <scope>NUCLEOTIDE SEQUENCE</scope>
</reference>
<proteinExistence type="predicted"/>
<dbReference type="GO" id="GO:0008270">
    <property type="term" value="F:zinc ion binding"/>
    <property type="evidence" value="ECO:0007669"/>
    <property type="project" value="UniProtKB-KW"/>
</dbReference>
<dbReference type="InterPro" id="IPR000719">
    <property type="entry name" value="Prot_kinase_dom"/>
</dbReference>
<dbReference type="AlphaFoldDB" id="A0A060YFU6"/>
<evidence type="ECO:0000256" key="1">
    <source>
        <dbReference type="SAM" id="MobiDB-lite"/>
    </source>
</evidence>
<gene>
    <name evidence="3" type="ORF">GSONMT00035639001</name>
</gene>
<dbReference type="PROSITE" id="PS50011">
    <property type="entry name" value="PROTEIN_KINASE_DOM"/>
    <property type="match status" value="1"/>
</dbReference>
<accession>A0A060YFU6</accession>
<dbReference type="InterPro" id="IPR008271">
    <property type="entry name" value="Ser/Thr_kinase_AS"/>
</dbReference>
<reference evidence="3" key="1">
    <citation type="journal article" date="2014" name="Nat. Commun.">
        <title>The rainbow trout genome provides novel insights into evolution after whole-genome duplication in vertebrates.</title>
        <authorList>
            <person name="Berthelot C."/>
            <person name="Brunet F."/>
            <person name="Chalopin D."/>
            <person name="Juanchich A."/>
            <person name="Bernard M."/>
            <person name="Noel B."/>
            <person name="Bento P."/>
            <person name="Da Silva C."/>
            <person name="Labadie K."/>
            <person name="Alberti A."/>
            <person name="Aury J.M."/>
            <person name="Louis A."/>
            <person name="Dehais P."/>
            <person name="Bardou P."/>
            <person name="Montfort J."/>
            <person name="Klopp C."/>
            <person name="Cabau C."/>
            <person name="Gaspin C."/>
            <person name="Thorgaard G.H."/>
            <person name="Boussaha M."/>
            <person name="Quillet E."/>
            <person name="Guyomard R."/>
            <person name="Galiana D."/>
            <person name="Bobe J."/>
            <person name="Volff J.N."/>
            <person name="Genet C."/>
            <person name="Wincker P."/>
            <person name="Jaillon O."/>
            <person name="Roest Crollius H."/>
            <person name="Guiguen Y."/>
        </authorList>
    </citation>
    <scope>NUCLEOTIDE SEQUENCE [LARGE SCALE GENOMIC DNA]</scope>
</reference>
<dbReference type="PANTHER" id="PTHR22968:SF9">
    <property type="entry name" value="SERINE_THREONINE-PROTEIN KINASE D1"/>
    <property type="match status" value="1"/>
</dbReference>
<organism evidence="3 4">
    <name type="scientific">Oncorhynchus mykiss</name>
    <name type="common">Rainbow trout</name>
    <name type="synonym">Salmo gairdneri</name>
    <dbReference type="NCBI Taxonomy" id="8022"/>
    <lineage>
        <taxon>Eukaryota</taxon>
        <taxon>Metazoa</taxon>
        <taxon>Chordata</taxon>
        <taxon>Craniata</taxon>
        <taxon>Vertebrata</taxon>
        <taxon>Euteleostomi</taxon>
        <taxon>Actinopterygii</taxon>
        <taxon>Neopterygii</taxon>
        <taxon>Teleostei</taxon>
        <taxon>Protacanthopterygii</taxon>
        <taxon>Salmoniformes</taxon>
        <taxon>Salmonidae</taxon>
        <taxon>Salmoninae</taxon>
        <taxon>Oncorhynchus</taxon>
    </lineage>
</organism>
<dbReference type="PaxDb" id="8022-A0A060YFU6"/>
<feature type="compositionally biased region" description="Basic residues" evidence="1">
    <location>
        <begin position="85"/>
        <end position="98"/>
    </location>
</feature>
<dbReference type="Proteomes" id="UP000193380">
    <property type="component" value="Unassembled WGS sequence"/>
</dbReference>
<dbReference type="GO" id="GO:0005829">
    <property type="term" value="C:cytosol"/>
    <property type="evidence" value="ECO:0007669"/>
    <property type="project" value="TreeGrafter"/>
</dbReference>
<feature type="domain" description="Protein kinase" evidence="2">
    <location>
        <begin position="1"/>
        <end position="107"/>
    </location>
</feature>
<evidence type="ECO:0000259" key="2">
    <source>
        <dbReference type="PROSITE" id="PS50011"/>
    </source>
</evidence>
<evidence type="ECO:0000313" key="3">
    <source>
        <dbReference type="EMBL" id="CDQ90402.1"/>
    </source>
</evidence>
<name>A0A060YFU6_ONCMY</name>
<dbReference type="SUPFAM" id="SSF56112">
    <property type="entry name" value="Protein kinase-like (PK-like)"/>
    <property type="match status" value="1"/>
</dbReference>
<dbReference type="EMBL" id="FR910488">
    <property type="protein sequence ID" value="CDQ90402.1"/>
    <property type="molecule type" value="Genomic_DNA"/>
</dbReference>
<dbReference type="GO" id="GO:0007200">
    <property type="term" value="P:phospholipase C-activating G protein-coupled receptor signaling pathway"/>
    <property type="evidence" value="ECO:0007669"/>
    <property type="project" value="TreeGrafter"/>
</dbReference>
<sequence length="107" mass="12570">MFETPERVFVVMEKLHGDMLEMILSSEKGRLPERITKFFVSQILQALRHLHFKNIVHCDLKPENVLLASADAFPQVSKPTAHPPNKPKQKHQFHRHKQTFIYQSTLR</sequence>
<dbReference type="Pfam" id="PF00069">
    <property type="entry name" value="Pkinase"/>
    <property type="match status" value="1"/>
</dbReference>
<dbReference type="Gene3D" id="1.10.510.10">
    <property type="entry name" value="Transferase(Phosphotransferase) domain 1"/>
    <property type="match status" value="1"/>
</dbReference>
<dbReference type="GO" id="GO:0004674">
    <property type="term" value="F:protein serine/threonine kinase activity"/>
    <property type="evidence" value="ECO:0007669"/>
    <property type="project" value="UniProtKB-KW"/>
</dbReference>
<dbReference type="GO" id="GO:0005524">
    <property type="term" value="F:ATP binding"/>
    <property type="evidence" value="ECO:0007669"/>
    <property type="project" value="InterPro"/>
</dbReference>
<protein>
    <recommendedName>
        <fullName evidence="2">Protein kinase domain-containing protein</fullName>
    </recommendedName>
</protein>
<feature type="region of interest" description="Disordered" evidence="1">
    <location>
        <begin position="76"/>
        <end position="107"/>
    </location>
</feature>
<dbReference type="GO" id="GO:0035556">
    <property type="term" value="P:intracellular signal transduction"/>
    <property type="evidence" value="ECO:0007669"/>
    <property type="project" value="TreeGrafter"/>
</dbReference>
<dbReference type="STRING" id="8022.A0A060YFU6"/>
<evidence type="ECO:0000313" key="4">
    <source>
        <dbReference type="Proteomes" id="UP000193380"/>
    </source>
</evidence>
<dbReference type="PROSITE" id="PS00108">
    <property type="entry name" value="PROTEIN_KINASE_ST"/>
    <property type="match status" value="1"/>
</dbReference>
<dbReference type="InterPro" id="IPR011009">
    <property type="entry name" value="Kinase-like_dom_sf"/>
</dbReference>